<evidence type="ECO:0000256" key="8">
    <source>
        <dbReference type="ARBA" id="ARBA00023136"/>
    </source>
</evidence>
<comment type="similarity">
    <text evidence="9">Belongs to the SecE/SEC61-gamma family.</text>
</comment>
<evidence type="ECO:0000256" key="3">
    <source>
        <dbReference type="ARBA" id="ARBA00022475"/>
    </source>
</evidence>
<dbReference type="InterPro" id="IPR001901">
    <property type="entry name" value="Translocase_SecE/Sec61-g"/>
</dbReference>
<dbReference type="InterPro" id="IPR005807">
    <property type="entry name" value="SecE_bac"/>
</dbReference>
<dbReference type="GO" id="GO:0009306">
    <property type="term" value="P:protein secretion"/>
    <property type="evidence" value="ECO:0007669"/>
    <property type="project" value="UniProtKB-UniRule"/>
</dbReference>
<dbReference type="GO" id="GO:0008320">
    <property type="term" value="F:protein transmembrane transporter activity"/>
    <property type="evidence" value="ECO:0007669"/>
    <property type="project" value="UniProtKB-UniRule"/>
</dbReference>
<accession>A0AB94IVT0</accession>
<proteinExistence type="inferred from homology"/>
<keyword evidence="5 9" id="KW-0653">Protein transport</keyword>
<comment type="subcellular location">
    <subcellularLocation>
        <location evidence="9">Cell membrane</location>
        <topology evidence="9">Single-pass membrane protein</topology>
    </subcellularLocation>
    <subcellularLocation>
        <location evidence="1">Membrane</location>
    </subcellularLocation>
</comment>
<name>A0AB94IVT0_9BACT</name>
<evidence type="ECO:0000313" key="11">
    <source>
        <dbReference type="Proteomes" id="UP000008957"/>
    </source>
</evidence>
<evidence type="ECO:0000256" key="7">
    <source>
        <dbReference type="ARBA" id="ARBA00023010"/>
    </source>
</evidence>
<keyword evidence="6 9" id="KW-1133">Transmembrane helix</keyword>
<keyword evidence="4 9" id="KW-0812">Transmembrane</keyword>
<keyword evidence="2 9" id="KW-0813">Transport</keyword>
<keyword evidence="3 9" id="KW-1003">Cell membrane</keyword>
<dbReference type="PANTHER" id="PTHR33910">
    <property type="entry name" value="PROTEIN TRANSLOCASE SUBUNIT SECE"/>
    <property type="match status" value="1"/>
</dbReference>
<sequence>MTKEAVNSIPGVAFLREVRAELKKVTWPTKKQVWYWTLIVIVFTLGVSLYLGLIDFLLTWAFSGMLG</sequence>
<dbReference type="AlphaFoldDB" id="A0AB94IVT0"/>
<evidence type="ECO:0000256" key="2">
    <source>
        <dbReference type="ARBA" id="ARBA00022448"/>
    </source>
</evidence>
<dbReference type="HAMAP" id="MF_00422">
    <property type="entry name" value="SecE"/>
    <property type="match status" value="1"/>
</dbReference>
<dbReference type="GO" id="GO:0043952">
    <property type="term" value="P:protein transport by the Sec complex"/>
    <property type="evidence" value="ECO:0007669"/>
    <property type="project" value="UniProtKB-UniRule"/>
</dbReference>
<dbReference type="Gene3D" id="1.20.5.1030">
    <property type="entry name" value="Preprotein translocase secy subunit"/>
    <property type="match status" value="1"/>
</dbReference>
<dbReference type="PROSITE" id="PS01067">
    <property type="entry name" value="SECE_SEC61G"/>
    <property type="match status" value="1"/>
</dbReference>
<dbReference type="GO" id="GO:0006605">
    <property type="term" value="P:protein targeting"/>
    <property type="evidence" value="ECO:0007669"/>
    <property type="project" value="UniProtKB-UniRule"/>
</dbReference>
<organism evidence="10 11">
    <name type="scientific">Fretibacterium fastidiosum</name>
    <dbReference type="NCBI Taxonomy" id="651822"/>
    <lineage>
        <taxon>Bacteria</taxon>
        <taxon>Thermotogati</taxon>
        <taxon>Synergistota</taxon>
        <taxon>Synergistia</taxon>
        <taxon>Synergistales</taxon>
        <taxon>Aminobacteriaceae</taxon>
        <taxon>Fretibacterium</taxon>
    </lineage>
</organism>
<dbReference type="PANTHER" id="PTHR33910:SF1">
    <property type="entry name" value="PROTEIN TRANSLOCASE SUBUNIT SECE"/>
    <property type="match status" value="1"/>
</dbReference>
<reference evidence="11" key="1">
    <citation type="submission" date="2010-03" db="EMBL/GenBank/DDBJ databases">
        <title>The genome sequence of Synergistetes sp. SGP1.</title>
        <authorList>
            <consortium name="metaHIT consortium -- http://www.metahit.eu/"/>
            <person name="Pajon A."/>
            <person name="Turner K."/>
            <person name="Parkhill J."/>
            <person name="Wade W."/>
            <person name="Vartoukian S."/>
        </authorList>
    </citation>
    <scope>NUCLEOTIDE SEQUENCE [LARGE SCALE GENOMIC DNA]</scope>
    <source>
        <strain evidence="11">SGP1</strain>
    </source>
</reference>
<reference evidence="10 11" key="2">
    <citation type="submission" date="2010-03" db="EMBL/GenBank/DDBJ databases">
        <authorList>
            <person name="Pajon A."/>
        </authorList>
    </citation>
    <scope>NUCLEOTIDE SEQUENCE [LARGE SCALE GENOMIC DNA]</scope>
    <source>
        <strain evidence="10 11">SGP1</strain>
    </source>
</reference>
<dbReference type="Pfam" id="PF00584">
    <property type="entry name" value="SecE"/>
    <property type="match status" value="1"/>
</dbReference>
<dbReference type="RefSeq" id="WP_015556007.1">
    <property type="nucleotide sequence ID" value="NC_021038.1"/>
</dbReference>
<protein>
    <recommendedName>
        <fullName evidence="9">Protein translocase subunit SecE</fullName>
    </recommendedName>
</protein>
<dbReference type="NCBIfam" id="TIGR00964">
    <property type="entry name" value="secE_bact"/>
    <property type="match status" value="1"/>
</dbReference>
<evidence type="ECO:0000256" key="5">
    <source>
        <dbReference type="ARBA" id="ARBA00022927"/>
    </source>
</evidence>
<keyword evidence="7 9" id="KW-0811">Translocation</keyword>
<dbReference type="KEGG" id="sbr:SY1_03980"/>
<feature type="transmembrane region" description="Helical" evidence="9">
    <location>
        <begin position="33"/>
        <end position="62"/>
    </location>
</feature>
<comment type="subunit">
    <text evidence="9">Component of the Sec protein translocase complex. Heterotrimer consisting of SecY, SecE and SecG subunits. The heterotrimers can form oligomers, although 1 heterotrimer is thought to be able to translocate proteins. Interacts with the ribosome. Interacts with SecDF, and other proteins may be involved. Interacts with SecA.</text>
</comment>
<dbReference type="Proteomes" id="UP000008957">
    <property type="component" value="Chromosome"/>
</dbReference>
<dbReference type="GO" id="GO:0005886">
    <property type="term" value="C:plasma membrane"/>
    <property type="evidence" value="ECO:0007669"/>
    <property type="project" value="UniProtKB-SubCell"/>
</dbReference>
<comment type="function">
    <text evidence="9">Essential subunit of the Sec protein translocation channel SecYEG. Clamps together the 2 halves of SecY. May contact the channel plug during translocation.</text>
</comment>
<dbReference type="EMBL" id="FP929056">
    <property type="protein sequence ID" value="CBL27860.1"/>
    <property type="molecule type" value="Genomic_DNA"/>
</dbReference>
<evidence type="ECO:0000256" key="9">
    <source>
        <dbReference type="HAMAP-Rule" id="MF_00422"/>
    </source>
</evidence>
<evidence type="ECO:0000256" key="6">
    <source>
        <dbReference type="ARBA" id="ARBA00022989"/>
    </source>
</evidence>
<keyword evidence="8 9" id="KW-0472">Membrane</keyword>
<gene>
    <name evidence="9" type="primary">secE</name>
    <name evidence="10" type="ORF">SY1_03980</name>
</gene>
<dbReference type="GO" id="GO:0065002">
    <property type="term" value="P:intracellular protein transmembrane transport"/>
    <property type="evidence" value="ECO:0007669"/>
    <property type="project" value="UniProtKB-UniRule"/>
</dbReference>
<evidence type="ECO:0000256" key="1">
    <source>
        <dbReference type="ARBA" id="ARBA00004370"/>
    </source>
</evidence>
<dbReference type="InterPro" id="IPR038379">
    <property type="entry name" value="SecE_sf"/>
</dbReference>
<keyword evidence="11" id="KW-1185">Reference proteome</keyword>
<evidence type="ECO:0000256" key="4">
    <source>
        <dbReference type="ARBA" id="ARBA00022692"/>
    </source>
</evidence>
<evidence type="ECO:0000313" key="10">
    <source>
        <dbReference type="EMBL" id="CBL27860.1"/>
    </source>
</evidence>